<gene>
    <name evidence="1" type="ORF">S01H1_84137</name>
</gene>
<protein>
    <submittedName>
        <fullName evidence="1">Uncharacterized protein</fullName>
    </submittedName>
</protein>
<dbReference type="AlphaFoldDB" id="X0YQU3"/>
<organism evidence="1">
    <name type="scientific">marine sediment metagenome</name>
    <dbReference type="NCBI Taxonomy" id="412755"/>
    <lineage>
        <taxon>unclassified sequences</taxon>
        <taxon>metagenomes</taxon>
        <taxon>ecological metagenomes</taxon>
    </lineage>
</organism>
<comment type="caution">
    <text evidence="1">The sequence shown here is derived from an EMBL/GenBank/DDBJ whole genome shotgun (WGS) entry which is preliminary data.</text>
</comment>
<sequence>MNGGNIKSLLEKYGTGLEETRLLLPELVKAVQGKRRPAFPTGPQFLSSDQAKEWGFELEPGWMLKVTPLKVPIETEADFTFNLRSPGGEDIPFEDVFV</sequence>
<reference evidence="1" key="1">
    <citation type="journal article" date="2014" name="Front. Microbiol.">
        <title>High frequency of phylogenetically diverse reductive dehalogenase-homologous genes in deep subseafloor sedimentary metagenomes.</title>
        <authorList>
            <person name="Kawai M."/>
            <person name="Futagami T."/>
            <person name="Toyoda A."/>
            <person name="Takaki Y."/>
            <person name="Nishi S."/>
            <person name="Hori S."/>
            <person name="Arai W."/>
            <person name="Tsubouchi T."/>
            <person name="Morono Y."/>
            <person name="Uchiyama I."/>
            <person name="Ito T."/>
            <person name="Fujiyama A."/>
            <person name="Inagaki F."/>
            <person name="Takami H."/>
        </authorList>
    </citation>
    <scope>NUCLEOTIDE SEQUENCE</scope>
    <source>
        <strain evidence="1">Expedition CK06-06</strain>
    </source>
</reference>
<dbReference type="EMBL" id="BARS01057372">
    <property type="protein sequence ID" value="GAG50798.1"/>
    <property type="molecule type" value="Genomic_DNA"/>
</dbReference>
<name>X0YQU3_9ZZZZ</name>
<feature type="non-terminal residue" evidence="1">
    <location>
        <position position="98"/>
    </location>
</feature>
<proteinExistence type="predicted"/>
<accession>X0YQU3</accession>
<evidence type="ECO:0000313" key="1">
    <source>
        <dbReference type="EMBL" id="GAG50798.1"/>
    </source>
</evidence>